<reference evidence="3" key="1">
    <citation type="submission" date="2017-03" db="EMBL/GenBank/DDBJ databases">
        <authorList>
            <person name="Falquet L."/>
            <person name="Falquet L."/>
        </authorList>
    </citation>
    <scope>NUCLEOTIDE SEQUENCE [LARGE SCALE GENOMIC DNA]</scope>
</reference>
<sequence length="220" mass="25546">MKKNIISFLLSGVLVMSLVSCTNKADKKVEEPKTKTQVEEKKIEGEWAKNYSKEEVTKYNNEILTKIEELTQIFELEYEKKEVVKEENGETVNSNYIYVDNLNPEPNRLESMDYRFKIYGSDMSKGQLVLRIGFNLDKKTIKEDGSFDFKETSIASYSEAMTGVEDRDYTELNKQIYDIVNSDKSEGTIENNLNGLLETISIKDNILLYKLETKKYDFKK</sequence>
<keyword evidence="2" id="KW-0449">Lipoprotein</keyword>
<keyword evidence="3" id="KW-1185">Reference proteome</keyword>
<dbReference type="AlphaFoldDB" id="A0A1U6JNG8"/>
<feature type="chain" id="PRO_5013069681" evidence="1">
    <location>
        <begin position="26"/>
        <end position="220"/>
    </location>
</feature>
<gene>
    <name evidence="2" type="ORF">CCH01_22140</name>
</gene>
<dbReference type="PROSITE" id="PS51257">
    <property type="entry name" value="PROKAR_LIPOPROTEIN"/>
    <property type="match status" value="1"/>
</dbReference>
<evidence type="ECO:0000313" key="2">
    <source>
        <dbReference type="EMBL" id="SLK21818.1"/>
    </source>
</evidence>
<proteinExistence type="predicted"/>
<name>A0A1U6JNG8_9CLOT</name>
<keyword evidence="1" id="KW-0732">Signal</keyword>
<evidence type="ECO:0000313" key="3">
    <source>
        <dbReference type="Proteomes" id="UP000190476"/>
    </source>
</evidence>
<dbReference type="EMBL" id="LT799839">
    <property type="protein sequence ID" value="SLK21818.1"/>
    <property type="molecule type" value="Genomic_DNA"/>
</dbReference>
<dbReference type="STRING" id="1351755.CCH01_22140"/>
<evidence type="ECO:0000256" key="1">
    <source>
        <dbReference type="SAM" id="SignalP"/>
    </source>
</evidence>
<organism evidence="2 3">
    <name type="scientific">Clostridium chauvoei JF4335</name>
    <dbReference type="NCBI Taxonomy" id="1351755"/>
    <lineage>
        <taxon>Bacteria</taxon>
        <taxon>Bacillati</taxon>
        <taxon>Bacillota</taxon>
        <taxon>Clostridia</taxon>
        <taxon>Eubacteriales</taxon>
        <taxon>Clostridiaceae</taxon>
        <taxon>Clostridium</taxon>
    </lineage>
</organism>
<accession>A0A1U6JNG8</accession>
<dbReference type="OrthoDB" id="1929962at2"/>
<dbReference type="RefSeq" id="WP_079481609.1">
    <property type="nucleotide sequence ID" value="NZ_CBML010000006.1"/>
</dbReference>
<dbReference type="Proteomes" id="UP000190476">
    <property type="component" value="Chromosome I"/>
</dbReference>
<protein>
    <submittedName>
        <fullName evidence="2">Putative lipoprotein</fullName>
    </submittedName>
</protein>
<dbReference type="GeneID" id="66302525"/>
<feature type="signal peptide" evidence="1">
    <location>
        <begin position="1"/>
        <end position="25"/>
    </location>
</feature>